<protein>
    <submittedName>
        <fullName evidence="1">Unannotated protein</fullName>
    </submittedName>
</protein>
<dbReference type="AlphaFoldDB" id="A0A6J7DJ15"/>
<proteinExistence type="predicted"/>
<reference evidence="1" key="1">
    <citation type="submission" date="2020-05" db="EMBL/GenBank/DDBJ databases">
        <authorList>
            <person name="Chiriac C."/>
            <person name="Salcher M."/>
            <person name="Ghai R."/>
            <person name="Kavagutti S V."/>
        </authorList>
    </citation>
    <scope>NUCLEOTIDE SEQUENCE</scope>
</reference>
<dbReference type="InterPro" id="IPR043504">
    <property type="entry name" value="Peptidase_S1_PA_chymotrypsin"/>
</dbReference>
<gene>
    <name evidence="1" type="ORF">UFOPK3444_00723</name>
</gene>
<organism evidence="1">
    <name type="scientific">freshwater metagenome</name>
    <dbReference type="NCBI Taxonomy" id="449393"/>
    <lineage>
        <taxon>unclassified sequences</taxon>
        <taxon>metagenomes</taxon>
        <taxon>ecological metagenomes</taxon>
    </lineage>
</organism>
<dbReference type="EMBL" id="CAFBLU010000009">
    <property type="protein sequence ID" value="CAB4870992.1"/>
    <property type="molecule type" value="Genomic_DNA"/>
</dbReference>
<dbReference type="Gene3D" id="2.40.10.10">
    <property type="entry name" value="Trypsin-like serine proteases"/>
    <property type="match status" value="2"/>
</dbReference>
<dbReference type="InterPro" id="IPR009003">
    <property type="entry name" value="Peptidase_S1_PA"/>
</dbReference>
<dbReference type="CDD" id="cd21112">
    <property type="entry name" value="alphaLP-like"/>
    <property type="match status" value="1"/>
</dbReference>
<dbReference type="SUPFAM" id="SSF50494">
    <property type="entry name" value="Trypsin-like serine proteases"/>
    <property type="match status" value="1"/>
</dbReference>
<accession>A0A6J7DJ15</accession>
<evidence type="ECO:0000313" key="1">
    <source>
        <dbReference type="EMBL" id="CAB4870992.1"/>
    </source>
</evidence>
<name>A0A6J7DJ15_9ZZZZ</name>
<sequence length="317" mass="33368">MRGGIGTALMVVALALHPGLSLADTHASELEQAVAWITPQVGPADAGAHWRITVGERPDLGKVIVTMPPELSRTAHQSALRTAIAERYPELVDFRDKEVRPTSLGCRYPICDPPLRGGNLISTNVVSCTSAFLARSRTDAKLYQMTAGHCDVDHGTNWLTAFTNGQVHVIGAVHSSHFDLSSDASIIRVDNPAGWRARAWVNVTDGLTTTANAQYRIVADADVKLGMRVCDTGAQLGGTDCGTVTAVNVTVDYGDAVVAGMVESTLCAIPGDSGAPVFAGHTAYGLLSGAADFCDSFYEPVRSAENALRVNVAHDGG</sequence>